<evidence type="ECO:0000256" key="10">
    <source>
        <dbReference type="SAM" id="Phobius"/>
    </source>
</evidence>
<keyword evidence="14" id="KW-1185">Reference proteome</keyword>
<dbReference type="InterPro" id="IPR050482">
    <property type="entry name" value="Sensor_HK_TwoCompSys"/>
</dbReference>
<name>A0A7J5B2L1_9MICO</name>
<feature type="transmembrane region" description="Helical" evidence="10">
    <location>
        <begin position="161"/>
        <end position="179"/>
    </location>
</feature>
<dbReference type="Pfam" id="PF02518">
    <property type="entry name" value="HATPase_c"/>
    <property type="match status" value="1"/>
</dbReference>
<proteinExistence type="predicted"/>
<dbReference type="AlphaFoldDB" id="A0A7J5B2L1"/>
<feature type="transmembrane region" description="Helical" evidence="10">
    <location>
        <begin position="26"/>
        <end position="46"/>
    </location>
</feature>
<evidence type="ECO:0000256" key="9">
    <source>
        <dbReference type="SAM" id="MobiDB-lite"/>
    </source>
</evidence>
<evidence type="ECO:0000256" key="1">
    <source>
        <dbReference type="ARBA" id="ARBA00000085"/>
    </source>
</evidence>
<comment type="caution">
    <text evidence="13">The sequence shown here is derived from an EMBL/GenBank/DDBJ whole genome shotgun (WGS) entry which is preliminary data.</text>
</comment>
<keyword evidence="5" id="KW-0547">Nucleotide-binding</keyword>
<dbReference type="RefSeq" id="WP_151423320.1">
    <property type="nucleotide sequence ID" value="NZ_WBJX01000002.1"/>
</dbReference>
<evidence type="ECO:0000259" key="12">
    <source>
        <dbReference type="Pfam" id="PF07730"/>
    </source>
</evidence>
<keyword evidence="3" id="KW-0597">Phosphoprotein</keyword>
<dbReference type="InterPro" id="IPR011712">
    <property type="entry name" value="Sig_transdc_His_kin_sub3_dim/P"/>
</dbReference>
<evidence type="ECO:0000256" key="5">
    <source>
        <dbReference type="ARBA" id="ARBA00022741"/>
    </source>
</evidence>
<dbReference type="OrthoDB" id="227596at2"/>
<dbReference type="Gene3D" id="1.20.5.1930">
    <property type="match status" value="1"/>
</dbReference>
<dbReference type="PANTHER" id="PTHR24421">
    <property type="entry name" value="NITRATE/NITRITE SENSOR PROTEIN NARX-RELATED"/>
    <property type="match status" value="1"/>
</dbReference>
<dbReference type="EMBL" id="WBJX01000002">
    <property type="protein sequence ID" value="KAB1638231.1"/>
    <property type="molecule type" value="Genomic_DNA"/>
</dbReference>
<evidence type="ECO:0000256" key="7">
    <source>
        <dbReference type="ARBA" id="ARBA00022840"/>
    </source>
</evidence>
<keyword evidence="8" id="KW-0902">Two-component regulatory system</keyword>
<feature type="region of interest" description="Disordered" evidence="9">
    <location>
        <begin position="359"/>
        <end position="383"/>
    </location>
</feature>
<comment type="catalytic activity">
    <reaction evidence="1">
        <text>ATP + protein L-histidine = ADP + protein N-phospho-L-histidine.</text>
        <dbReference type="EC" id="2.7.13.3"/>
    </reaction>
</comment>
<dbReference type="InterPro" id="IPR003594">
    <property type="entry name" value="HATPase_dom"/>
</dbReference>
<organism evidence="13 14">
    <name type="scientific">Pseudoclavibacter terrae</name>
    <dbReference type="NCBI Taxonomy" id="1530195"/>
    <lineage>
        <taxon>Bacteria</taxon>
        <taxon>Bacillati</taxon>
        <taxon>Actinomycetota</taxon>
        <taxon>Actinomycetes</taxon>
        <taxon>Micrococcales</taxon>
        <taxon>Microbacteriaceae</taxon>
        <taxon>Pseudoclavibacter</taxon>
    </lineage>
</organism>
<dbReference type="EC" id="2.7.13.3" evidence="2"/>
<keyword evidence="10" id="KW-1133">Transmembrane helix</keyword>
<evidence type="ECO:0000313" key="13">
    <source>
        <dbReference type="EMBL" id="KAB1638231.1"/>
    </source>
</evidence>
<feature type="domain" description="Histidine kinase/HSP90-like ATPase" evidence="11">
    <location>
        <begin position="319"/>
        <end position="423"/>
    </location>
</feature>
<evidence type="ECO:0000256" key="3">
    <source>
        <dbReference type="ARBA" id="ARBA00022553"/>
    </source>
</evidence>
<keyword evidence="4" id="KW-0808">Transferase</keyword>
<feature type="transmembrane region" description="Helical" evidence="10">
    <location>
        <begin position="102"/>
        <end position="120"/>
    </location>
</feature>
<feature type="transmembrane region" description="Helical" evidence="10">
    <location>
        <begin position="127"/>
        <end position="149"/>
    </location>
</feature>
<feature type="transmembrane region" description="Helical" evidence="10">
    <location>
        <begin position="77"/>
        <end position="96"/>
    </location>
</feature>
<dbReference type="GO" id="GO:0016020">
    <property type="term" value="C:membrane"/>
    <property type="evidence" value="ECO:0007669"/>
    <property type="project" value="InterPro"/>
</dbReference>
<evidence type="ECO:0000256" key="4">
    <source>
        <dbReference type="ARBA" id="ARBA00022679"/>
    </source>
</evidence>
<keyword evidence="7" id="KW-0067">ATP-binding</keyword>
<evidence type="ECO:0000313" key="14">
    <source>
        <dbReference type="Proteomes" id="UP000490386"/>
    </source>
</evidence>
<keyword evidence="10" id="KW-0812">Transmembrane</keyword>
<gene>
    <name evidence="13" type="ORF">F8O03_07470</name>
</gene>
<dbReference type="SUPFAM" id="SSF55874">
    <property type="entry name" value="ATPase domain of HSP90 chaperone/DNA topoisomerase II/histidine kinase"/>
    <property type="match status" value="1"/>
</dbReference>
<sequence length="441" mass="47055">MDITIDQMVRRLRESRNPAPRPLTRLEWILLAVATAALFAVSVSILGAVYGVHVGFAFGISALSTAGLLLAPVRPRLAILLHFAGTALFPFPYAIYAEAWPLPVPQLISLSLLLAIIALRETLTLSIAAWLLNLAAPALALILLGLAAMQVGGNVIPESSSLIAITIYTGLIVATGYNLSRRNWSKRELVQAKRTVEIEQERRMGAEERSRIAREMHDVVAHSMSIVHMQASSAPFRVPNLSDEAKVEFESIAGSARAALKEMRTLLGVLRLDEDTALAPQPHLSDLQALVDGSANGGIEAALHLDTDRDPSTLPDTVQLTAYRVVQEALSNVIRHAPGTNAEVSVMLLGPELTVRVTNSAPPVSTEDRNGAESDSNGSGSDLALGGMGILGMRERVTTLGGHLTARPQSFGGYVVEARLPVAEAAQTPEPTQSAPESEHA</sequence>
<keyword evidence="10" id="KW-0472">Membrane</keyword>
<keyword evidence="6" id="KW-0418">Kinase</keyword>
<feature type="domain" description="Signal transduction histidine kinase subgroup 3 dimerisation and phosphoacceptor" evidence="12">
    <location>
        <begin position="208"/>
        <end position="272"/>
    </location>
</feature>
<dbReference type="Pfam" id="PF07730">
    <property type="entry name" value="HisKA_3"/>
    <property type="match status" value="1"/>
</dbReference>
<evidence type="ECO:0000259" key="11">
    <source>
        <dbReference type="Pfam" id="PF02518"/>
    </source>
</evidence>
<feature type="transmembrane region" description="Helical" evidence="10">
    <location>
        <begin position="52"/>
        <end position="70"/>
    </location>
</feature>
<dbReference type="GO" id="GO:0005524">
    <property type="term" value="F:ATP binding"/>
    <property type="evidence" value="ECO:0007669"/>
    <property type="project" value="UniProtKB-KW"/>
</dbReference>
<dbReference type="CDD" id="cd16917">
    <property type="entry name" value="HATPase_UhpB-NarQ-NarX-like"/>
    <property type="match status" value="1"/>
</dbReference>
<accession>A0A7J5B2L1</accession>
<evidence type="ECO:0000256" key="8">
    <source>
        <dbReference type="ARBA" id="ARBA00023012"/>
    </source>
</evidence>
<dbReference type="GO" id="GO:0000155">
    <property type="term" value="F:phosphorelay sensor kinase activity"/>
    <property type="evidence" value="ECO:0007669"/>
    <property type="project" value="InterPro"/>
</dbReference>
<dbReference type="PANTHER" id="PTHR24421:SF10">
    <property type="entry name" value="NITRATE_NITRITE SENSOR PROTEIN NARQ"/>
    <property type="match status" value="1"/>
</dbReference>
<dbReference type="GO" id="GO:0046983">
    <property type="term" value="F:protein dimerization activity"/>
    <property type="evidence" value="ECO:0007669"/>
    <property type="project" value="InterPro"/>
</dbReference>
<protein>
    <recommendedName>
        <fullName evidence="2">histidine kinase</fullName>
        <ecNumber evidence="2">2.7.13.3</ecNumber>
    </recommendedName>
</protein>
<evidence type="ECO:0000256" key="2">
    <source>
        <dbReference type="ARBA" id="ARBA00012438"/>
    </source>
</evidence>
<dbReference type="Gene3D" id="3.30.565.10">
    <property type="entry name" value="Histidine kinase-like ATPase, C-terminal domain"/>
    <property type="match status" value="1"/>
</dbReference>
<evidence type="ECO:0000256" key="6">
    <source>
        <dbReference type="ARBA" id="ARBA00022777"/>
    </source>
</evidence>
<dbReference type="Proteomes" id="UP000490386">
    <property type="component" value="Unassembled WGS sequence"/>
</dbReference>
<reference evidence="13 14" key="1">
    <citation type="submission" date="2019-09" db="EMBL/GenBank/DDBJ databases">
        <title>Phylogeny of genus Pseudoclavibacter and closely related genus.</title>
        <authorList>
            <person name="Li Y."/>
        </authorList>
    </citation>
    <scope>NUCLEOTIDE SEQUENCE [LARGE SCALE GENOMIC DNA]</scope>
    <source>
        <strain evidence="13 14">THG-MD12</strain>
    </source>
</reference>
<dbReference type="InterPro" id="IPR036890">
    <property type="entry name" value="HATPase_C_sf"/>
</dbReference>